<dbReference type="AlphaFoldDB" id="A0A978VBU6"/>
<dbReference type="PANTHER" id="PTHR37222">
    <property type="entry name" value="OS02G0718000 PROTEIN"/>
    <property type="match status" value="1"/>
</dbReference>
<evidence type="ECO:0000313" key="3">
    <source>
        <dbReference type="EMBL" id="KAH7527835.1"/>
    </source>
</evidence>
<keyword evidence="2" id="KW-1133">Transmembrane helix</keyword>
<dbReference type="Proteomes" id="UP000813462">
    <property type="component" value="Unassembled WGS sequence"/>
</dbReference>
<feature type="transmembrane region" description="Helical" evidence="2">
    <location>
        <begin position="235"/>
        <end position="252"/>
    </location>
</feature>
<keyword evidence="2" id="KW-0812">Transmembrane</keyword>
<feature type="transmembrane region" description="Helical" evidence="2">
    <location>
        <begin position="295"/>
        <end position="312"/>
    </location>
</feature>
<feature type="compositionally biased region" description="Polar residues" evidence="1">
    <location>
        <begin position="160"/>
        <end position="170"/>
    </location>
</feature>
<feature type="compositionally biased region" description="Low complexity" evidence="1">
    <location>
        <begin position="142"/>
        <end position="152"/>
    </location>
</feature>
<evidence type="ECO:0000256" key="2">
    <source>
        <dbReference type="SAM" id="Phobius"/>
    </source>
</evidence>
<comment type="caution">
    <text evidence="3">The sequence shown here is derived from an EMBL/GenBank/DDBJ whole genome shotgun (WGS) entry which is preliminary data.</text>
</comment>
<protein>
    <submittedName>
        <fullName evidence="3">Uncharacterized protein</fullName>
    </submittedName>
</protein>
<dbReference type="OrthoDB" id="1908269at2759"/>
<feature type="region of interest" description="Disordered" evidence="1">
    <location>
        <begin position="138"/>
        <end position="172"/>
    </location>
</feature>
<feature type="transmembrane region" description="Helical" evidence="2">
    <location>
        <begin position="202"/>
        <end position="223"/>
    </location>
</feature>
<sequence length="314" mass="35248">MAAMISRRFSSKLLRPSRDSSLYSSSIFFTTQKPQNSVPEPFTYPTNSTILQSFQEVPKPKPKAIYSLGYIRSHSIATEKLNNPDLNLPPNGKPRNGFAFGSSFRFGELQSSCLDRSCSSFGTKLTDHRLNWSMERKPRFVSTTSDPSSASSESEKPRNTSEYPSQNPDFQHQEIEGPTVERDFSALANETREVLENLMKTVYSLSSAVALLSLVQLGLGAWISYITRSSPITEVSIHSFVAFGFSFSLAFMLRQSLKPMFFFKKMEEQGRLQILTLTLQVAKSLNLFFVRLRGASFICIAGLSIGFLFNMLSK</sequence>
<dbReference type="EMBL" id="JAEACU010000005">
    <property type="protein sequence ID" value="KAH7527835.1"/>
    <property type="molecule type" value="Genomic_DNA"/>
</dbReference>
<gene>
    <name evidence="3" type="ORF">FEM48_Zijuj05G0008600</name>
</gene>
<organism evidence="3 4">
    <name type="scientific">Ziziphus jujuba var. spinosa</name>
    <dbReference type="NCBI Taxonomy" id="714518"/>
    <lineage>
        <taxon>Eukaryota</taxon>
        <taxon>Viridiplantae</taxon>
        <taxon>Streptophyta</taxon>
        <taxon>Embryophyta</taxon>
        <taxon>Tracheophyta</taxon>
        <taxon>Spermatophyta</taxon>
        <taxon>Magnoliopsida</taxon>
        <taxon>eudicotyledons</taxon>
        <taxon>Gunneridae</taxon>
        <taxon>Pentapetalae</taxon>
        <taxon>rosids</taxon>
        <taxon>fabids</taxon>
        <taxon>Rosales</taxon>
        <taxon>Rhamnaceae</taxon>
        <taxon>Paliureae</taxon>
        <taxon>Ziziphus</taxon>
    </lineage>
</organism>
<dbReference type="PANTHER" id="PTHR37222:SF1">
    <property type="entry name" value="OS02G0718000 PROTEIN"/>
    <property type="match status" value="1"/>
</dbReference>
<evidence type="ECO:0000313" key="4">
    <source>
        <dbReference type="Proteomes" id="UP000813462"/>
    </source>
</evidence>
<keyword evidence="2" id="KW-0472">Membrane</keyword>
<evidence type="ECO:0000256" key="1">
    <source>
        <dbReference type="SAM" id="MobiDB-lite"/>
    </source>
</evidence>
<reference evidence="3" key="1">
    <citation type="journal article" date="2021" name="Front. Plant Sci.">
        <title>Chromosome-Scale Genome Assembly for Chinese Sour Jujube and Insights Into Its Genome Evolution and Domestication Signature.</title>
        <authorList>
            <person name="Shen L.-Y."/>
            <person name="Luo H."/>
            <person name="Wang X.-L."/>
            <person name="Wang X.-M."/>
            <person name="Qiu X.-J."/>
            <person name="Liu H."/>
            <person name="Zhou S.-S."/>
            <person name="Jia K.-H."/>
            <person name="Nie S."/>
            <person name="Bao Y.-T."/>
            <person name="Zhang R.-G."/>
            <person name="Yun Q.-Z."/>
            <person name="Chai Y.-H."/>
            <person name="Lu J.-Y."/>
            <person name="Li Y."/>
            <person name="Zhao S.-W."/>
            <person name="Mao J.-F."/>
            <person name="Jia S.-G."/>
            <person name="Mao Y.-M."/>
        </authorList>
    </citation>
    <scope>NUCLEOTIDE SEQUENCE</scope>
    <source>
        <strain evidence="3">AT0</strain>
        <tissue evidence="3">Leaf</tissue>
    </source>
</reference>
<proteinExistence type="predicted"/>
<accession>A0A978VBU6</accession>
<name>A0A978VBU6_ZIZJJ</name>